<evidence type="ECO:0000313" key="5">
    <source>
        <dbReference type="Proteomes" id="UP000256923"/>
    </source>
</evidence>
<name>A0A1V9JRU7_VIBAN</name>
<keyword evidence="1" id="KW-0812">Transmembrane</keyword>
<reference evidence="2 5" key="1">
    <citation type="submission" date="2018-12" db="EMBL/GenBank/DDBJ databases">
        <title>Characterization and Draft Genome of Vibrio anguillarum J360 Marine Pathogen Isolated from an Outbreak in Lumpfish (Cyclopterus lumpus).</title>
        <authorList>
            <person name="Vasquez J.I."/>
            <person name="Cao T."/>
            <person name="Chakraborty S."/>
            <person name="Gnanagobal H."/>
            <person name="Wescot J."/>
            <person name="Boyce D."/>
            <person name="Santander J."/>
        </authorList>
    </citation>
    <scope>NUCLEOTIDE SEQUENCE [LARGE SCALE GENOMIC DNA]</scope>
    <source>
        <strain evidence="2 5">J360</strain>
    </source>
</reference>
<evidence type="ECO:0000313" key="4">
    <source>
        <dbReference type="EMBL" id="MBF4435753.1"/>
    </source>
</evidence>
<organism evidence="3 6">
    <name type="scientific">Vibrio anguillarum</name>
    <name type="common">Listonella anguillarum</name>
    <dbReference type="NCBI Taxonomy" id="55601"/>
    <lineage>
        <taxon>Bacteria</taxon>
        <taxon>Pseudomonadati</taxon>
        <taxon>Pseudomonadota</taxon>
        <taxon>Gammaproteobacteria</taxon>
        <taxon>Vibrionales</taxon>
        <taxon>Vibrionaceae</taxon>
        <taxon>Vibrio</taxon>
    </lineage>
</organism>
<dbReference type="InterPro" id="IPR035288">
    <property type="entry name" value="ToxS"/>
</dbReference>
<evidence type="ECO:0000313" key="3">
    <source>
        <dbReference type="EMBL" id="MBF4273847.1"/>
    </source>
</evidence>
<dbReference type="OrthoDB" id="5916028at2"/>
<protein>
    <recommendedName>
        <fullName evidence="7">ToxS</fullName>
    </recommendedName>
</protein>
<feature type="transmembrane region" description="Helical" evidence="1">
    <location>
        <begin position="17"/>
        <end position="34"/>
    </location>
</feature>
<dbReference type="EMBL" id="SCLC01000012">
    <property type="protein sequence ID" value="MBF4435753.1"/>
    <property type="molecule type" value="Genomic_DNA"/>
</dbReference>
<proteinExistence type="predicted"/>
<dbReference type="OMA" id="GWLYWGS"/>
<evidence type="ECO:0000313" key="6">
    <source>
        <dbReference type="Proteomes" id="UP000722957"/>
    </source>
</evidence>
<dbReference type="EMBL" id="CP034672">
    <property type="protein sequence ID" value="AZS25764.1"/>
    <property type="molecule type" value="Genomic_DNA"/>
</dbReference>
<dbReference type="Proteomes" id="UP000256923">
    <property type="component" value="Chromosome 1"/>
</dbReference>
<dbReference type="EMBL" id="RDOM01000071">
    <property type="protein sequence ID" value="MBF4273847.1"/>
    <property type="molecule type" value="Genomic_DNA"/>
</dbReference>
<dbReference type="AlphaFoldDB" id="A0A1V9JRU7"/>
<evidence type="ECO:0008006" key="7">
    <source>
        <dbReference type="Google" id="ProtNLM"/>
    </source>
</evidence>
<keyword evidence="1" id="KW-0472">Membrane</keyword>
<dbReference type="GO" id="GO:0016020">
    <property type="term" value="C:membrane"/>
    <property type="evidence" value="ECO:0007669"/>
    <property type="project" value="InterPro"/>
</dbReference>
<accession>A0A1V9JRU7</accession>
<dbReference type="Proteomes" id="UP000786185">
    <property type="component" value="Unassembled WGS sequence"/>
</dbReference>
<sequence length="183" mass="20647">MIWPTCVNKGINMNPKVATLILAISALFSSWLYWGSDLKIEQILTAQEWQSKMVTVVKRSQQNDSVGPIRRVDVNSNVKYLPNGTYIRMSNVKLFAVGGESESFINISETGTWDISDSYLLISPSEFKNISSSQSKDFTPEQLELITQFFKMDAQQSRRIDVVNEKTLLLTSLSHGSTVLFIN</sequence>
<keyword evidence="1" id="KW-1133">Transmembrane helix</keyword>
<evidence type="ECO:0000256" key="1">
    <source>
        <dbReference type="SAM" id="Phobius"/>
    </source>
</evidence>
<dbReference type="Pfam" id="PF17323">
    <property type="entry name" value="ToxS"/>
    <property type="match status" value="1"/>
</dbReference>
<dbReference type="Proteomes" id="UP000722957">
    <property type="component" value="Unassembled WGS sequence"/>
</dbReference>
<gene>
    <name evidence="2" type="ORF">DYL72_12545</name>
    <name evidence="3" type="ORF">EAY07_17805</name>
    <name evidence="4" type="ORF">ERJ77_14720</name>
</gene>
<evidence type="ECO:0000313" key="2">
    <source>
        <dbReference type="EMBL" id="AZS25764.1"/>
    </source>
</evidence>
<reference evidence="3 6" key="2">
    <citation type="journal article" date="2021" name="PeerJ">
        <title>Analysis of 44 Vibrio anguillarum genomes reveals high genetic diversity.</title>
        <authorList>
            <person name="Hansen M.J."/>
            <person name="Dalsgaard I."/>
        </authorList>
    </citation>
    <scope>NUCLEOTIDE SEQUENCE [LARGE SCALE GENOMIC DNA]</scope>
    <source>
        <strain evidence="3 6">17-16730-2A</strain>
        <strain evidence="4">850617-1/1</strain>
    </source>
</reference>